<evidence type="ECO:0000256" key="2">
    <source>
        <dbReference type="SAM" id="SignalP"/>
    </source>
</evidence>
<evidence type="ECO:0000313" key="3">
    <source>
        <dbReference type="EMBL" id="TKR88174.1"/>
    </source>
</evidence>
<organism evidence="3 4">
    <name type="scientific">Steinernema carpocapsae</name>
    <name type="common">Entomopathogenic nematode</name>
    <dbReference type="NCBI Taxonomy" id="34508"/>
    <lineage>
        <taxon>Eukaryota</taxon>
        <taxon>Metazoa</taxon>
        <taxon>Ecdysozoa</taxon>
        <taxon>Nematoda</taxon>
        <taxon>Chromadorea</taxon>
        <taxon>Rhabditida</taxon>
        <taxon>Tylenchina</taxon>
        <taxon>Panagrolaimomorpha</taxon>
        <taxon>Strongyloidoidea</taxon>
        <taxon>Steinernematidae</taxon>
        <taxon>Steinernema</taxon>
    </lineage>
</organism>
<reference evidence="3 4" key="1">
    <citation type="journal article" date="2015" name="Genome Biol.">
        <title>Comparative genomics of Steinernema reveals deeply conserved gene regulatory networks.</title>
        <authorList>
            <person name="Dillman A.R."/>
            <person name="Macchietto M."/>
            <person name="Porter C.F."/>
            <person name="Rogers A."/>
            <person name="Williams B."/>
            <person name="Antoshechkin I."/>
            <person name="Lee M.M."/>
            <person name="Goodwin Z."/>
            <person name="Lu X."/>
            <person name="Lewis E.E."/>
            <person name="Goodrich-Blair H."/>
            <person name="Stock S.P."/>
            <person name="Adams B.J."/>
            <person name="Sternberg P.W."/>
            <person name="Mortazavi A."/>
        </authorList>
    </citation>
    <scope>NUCLEOTIDE SEQUENCE [LARGE SCALE GENOMIC DNA]</scope>
    <source>
        <strain evidence="3 4">ALL</strain>
    </source>
</reference>
<feature type="region of interest" description="Disordered" evidence="1">
    <location>
        <begin position="149"/>
        <end position="170"/>
    </location>
</feature>
<protein>
    <submittedName>
        <fullName evidence="3">Uncharacterized protein</fullName>
    </submittedName>
</protein>
<name>A0A4U5NY04_STECR</name>
<proteinExistence type="predicted"/>
<keyword evidence="4" id="KW-1185">Reference proteome</keyword>
<sequence length="210" mass="23639">MLQRVVFLLAALFAITASGFRKTCSQLRGTSVVGFLAGRVVTGNFNGTPVDLHFQFQHGYSKRRLIKPKDFSRSAKLFLGYDGDVFVVKYLLPRHTFNSEERLYVVEGPGLATVEGIFRFNLTLTRRSIQAKNNYSRISTTPDLIELLESSSSRSSTPQSSTTERNGSTWIRKKSRTEWPTLAIPLLTPSLTLFPGRSMKTTPKIETRRS</sequence>
<reference evidence="3 4" key="2">
    <citation type="journal article" date="2019" name="G3 (Bethesda)">
        <title>Hybrid Assembly of the Genome of the Entomopathogenic Nematode Steinernema carpocapsae Identifies the X-Chromosome.</title>
        <authorList>
            <person name="Serra L."/>
            <person name="Macchietto M."/>
            <person name="Macias-Munoz A."/>
            <person name="McGill C.J."/>
            <person name="Rodriguez I.M."/>
            <person name="Rodriguez B."/>
            <person name="Murad R."/>
            <person name="Mortazavi A."/>
        </authorList>
    </citation>
    <scope>NUCLEOTIDE SEQUENCE [LARGE SCALE GENOMIC DNA]</scope>
    <source>
        <strain evidence="3 4">ALL</strain>
    </source>
</reference>
<evidence type="ECO:0000256" key="1">
    <source>
        <dbReference type="SAM" id="MobiDB-lite"/>
    </source>
</evidence>
<feature type="compositionally biased region" description="Low complexity" evidence="1">
    <location>
        <begin position="150"/>
        <end position="163"/>
    </location>
</feature>
<dbReference type="AlphaFoldDB" id="A0A4U5NY04"/>
<feature type="chain" id="PRO_5020371157" evidence="2">
    <location>
        <begin position="20"/>
        <end position="210"/>
    </location>
</feature>
<accession>A0A4U5NY04</accession>
<gene>
    <name evidence="3" type="ORF">L596_012459</name>
</gene>
<feature type="signal peptide" evidence="2">
    <location>
        <begin position="1"/>
        <end position="19"/>
    </location>
</feature>
<comment type="caution">
    <text evidence="3">The sequence shown here is derived from an EMBL/GenBank/DDBJ whole genome shotgun (WGS) entry which is preliminary data.</text>
</comment>
<dbReference type="Proteomes" id="UP000298663">
    <property type="component" value="Unassembled WGS sequence"/>
</dbReference>
<keyword evidence="2" id="KW-0732">Signal</keyword>
<dbReference type="EMBL" id="AZBU02000003">
    <property type="protein sequence ID" value="TKR88174.1"/>
    <property type="molecule type" value="Genomic_DNA"/>
</dbReference>
<evidence type="ECO:0000313" key="4">
    <source>
        <dbReference type="Proteomes" id="UP000298663"/>
    </source>
</evidence>